<comment type="caution">
    <text evidence="1">The sequence shown here is derived from an EMBL/GenBank/DDBJ whole genome shotgun (WGS) entry which is preliminary data.</text>
</comment>
<sequence>MRHARDLLARPENAVTSIAELLCVPKNTICNYVPELKPGGVGSEFDLPVVWGIGAWEIADDIPHRGRRG</sequence>
<organism evidence="1 2">
    <name type="scientific">Streptomyces atroolivaceus</name>
    <dbReference type="NCBI Taxonomy" id="66869"/>
    <lineage>
        <taxon>Bacteria</taxon>
        <taxon>Bacillati</taxon>
        <taxon>Actinomycetota</taxon>
        <taxon>Actinomycetes</taxon>
        <taxon>Kitasatosporales</taxon>
        <taxon>Streptomycetaceae</taxon>
        <taxon>Streptomyces</taxon>
    </lineage>
</organism>
<keyword evidence="2" id="KW-1185">Reference proteome</keyword>
<dbReference type="RefSeq" id="WP_167748647.1">
    <property type="nucleotide sequence ID" value="NZ_JBHSJE010000008.1"/>
</dbReference>
<name>A0ABV9VFU0_STRAZ</name>
<dbReference type="Proteomes" id="UP001595908">
    <property type="component" value="Unassembled WGS sequence"/>
</dbReference>
<dbReference type="GeneID" id="96256696"/>
<dbReference type="EMBL" id="JBHSJE010000008">
    <property type="protein sequence ID" value="MFC4981664.1"/>
    <property type="molecule type" value="Genomic_DNA"/>
</dbReference>
<accession>A0ABV9VFU0</accession>
<evidence type="ECO:0000313" key="1">
    <source>
        <dbReference type="EMBL" id="MFC4981664.1"/>
    </source>
</evidence>
<evidence type="ECO:0000313" key="2">
    <source>
        <dbReference type="Proteomes" id="UP001595908"/>
    </source>
</evidence>
<proteinExistence type="predicted"/>
<protein>
    <submittedName>
        <fullName evidence="1">Uncharacterized protein</fullName>
    </submittedName>
</protein>
<reference evidence="2" key="1">
    <citation type="journal article" date="2019" name="Int. J. Syst. Evol. Microbiol.">
        <title>The Global Catalogue of Microorganisms (GCM) 10K type strain sequencing project: providing services to taxonomists for standard genome sequencing and annotation.</title>
        <authorList>
            <consortium name="The Broad Institute Genomics Platform"/>
            <consortium name="The Broad Institute Genome Sequencing Center for Infectious Disease"/>
            <person name="Wu L."/>
            <person name="Ma J."/>
        </authorList>
    </citation>
    <scope>NUCLEOTIDE SEQUENCE [LARGE SCALE GENOMIC DNA]</scope>
    <source>
        <strain evidence="2">ICMP 257</strain>
    </source>
</reference>
<gene>
    <name evidence="1" type="ORF">ACFPL4_25445</name>
</gene>